<dbReference type="EMBL" id="JYDQ01000003">
    <property type="protein sequence ID" value="KRY23461.1"/>
    <property type="molecule type" value="Genomic_DNA"/>
</dbReference>
<dbReference type="AlphaFoldDB" id="A0A0V1AF63"/>
<proteinExistence type="predicted"/>
<sequence>MKQNIVERLLHLFLLQISINNSKIDKKEVQVKQRCTVLSSSSSTFKHVRKCESEILLNNNMNLYK</sequence>
<keyword evidence="2" id="KW-1185">Reference proteome</keyword>
<accession>A0A0V1AF63</accession>
<evidence type="ECO:0000313" key="1">
    <source>
        <dbReference type="EMBL" id="KRY23461.1"/>
    </source>
</evidence>
<dbReference type="Proteomes" id="UP000054783">
    <property type="component" value="Unassembled WGS sequence"/>
</dbReference>
<gene>
    <name evidence="1" type="ORF">T12_15463</name>
</gene>
<protein>
    <submittedName>
        <fullName evidence="1">Uncharacterized protein</fullName>
    </submittedName>
</protein>
<organism evidence="1 2">
    <name type="scientific">Trichinella patagoniensis</name>
    <dbReference type="NCBI Taxonomy" id="990121"/>
    <lineage>
        <taxon>Eukaryota</taxon>
        <taxon>Metazoa</taxon>
        <taxon>Ecdysozoa</taxon>
        <taxon>Nematoda</taxon>
        <taxon>Enoplea</taxon>
        <taxon>Dorylaimia</taxon>
        <taxon>Trichinellida</taxon>
        <taxon>Trichinellidae</taxon>
        <taxon>Trichinella</taxon>
    </lineage>
</organism>
<evidence type="ECO:0000313" key="2">
    <source>
        <dbReference type="Proteomes" id="UP000054783"/>
    </source>
</evidence>
<reference evidence="1 2" key="1">
    <citation type="submission" date="2015-01" db="EMBL/GenBank/DDBJ databases">
        <title>Evolution of Trichinella species and genotypes.</title>
        <authorList>
            <person name="Korhonen P.K."/>
            <person name="Edoardo P."/>
            <person name="Giuseppe L.R."/>
            <person name="Gasser R.B."/>
        </authorList>
    </citation>
    <scope>NUCLEOTIDE SEQUENCE [LARGE SCALE GENOMIC DNA]</scope>
    <source>
        <strain evidence="1">ISS2496</strain>
    </source>
</reference>
<comment type="caution">
    <text evidence="1">The sequence shown here is derived from an EMBL/GenBank/DDBJ whole genome shotgun (WGS) entry which is preliminary data.</text>
</comment>
<name>A0A0V1AF63_9BILA</name>